<feature type="region of interest" description="Disordered" evidence="2">
    <location>
        <begin position="380"/>
        <end position="412"/>
    </location>
</feature>
<feature type="compositionally biased region" description="Polar residues" evidence="2">
    <location>
        <begin position="811"/>
        <end position="829"/>
    </location>
</feature>
<keyword evidence="4" id="KW-1185">Reference proteome</keyword>
<feature type="region of interest" description="Disordered" evidence="2">
    <location>
        <begin position="1013"/>
        <end position="1081"/>
    </location>
</feature>
<dbReference type="PANTHER" id="PTHR21616">
    <property type="entry name" value="CENTROSOME SPINDLE POLE ASSOCIATED PROTEIN"/>
    <property type="match status" value="1"/>
</dbReference>
<evidence type="ECO:0000313" key="4">
    <source>
        <dbReference type="Proteomes" id="UP000261420"/>
    </source>
</evidence>
<feature type="compositionally biased region" description="Basic and acidic residues" evidence="2">
    <location>
        <begin position="219"/>
        <end position="232"/>
    </location>
</feature>
<dbReference type="Ensembl" id="ENSSDUT00000020082.1">
    <property type="protein sequence ID" value="ENSSDUP00000019733.1"/>
    <property type="gene ID" value="ENSSDUG00000014371.1"/>
</dbReference>
<feature type="region of interest" description="Disordered" evidence="2">
    <location>
        <begin position="524"/>
        <end position="556"/>
    </location>
</feature>
<feature type="region of interest" description="Disordered" evidence="2">
    <location>
        <begin position="210"/>
        <end position="232"/>
    </location>
</feature>
<dbReference type="GO" id="GO:0005874">
    <property type="term" value="C:microtubule"/>
    <property type="evidence" value="ECO:0007669"/>
    <property type="project" value="InterPro"/>
</dbReference>
<dbReference type="GO" id="GO:0005813">
    <property type="term" value="C:centrosome"/>
    <property type="evidence" value="ECO:0007669"/>
    <property type="project" value="InterPro"/>
</dbReference>
<feature type="compositionally biased region" description="Polar residues" evidence="2">
    <location>
        <begin position="490"/>
        <end position="499"/>
    </location>
</feature>
<feature type="coiled-coil region" evidence="1">
    <location>
        <begin position="263"/>
        <end position="294"/>
    </location>
</feature>
<feature type="compositionally biased region" description="Polar residues" evidence="2">
    <location>
        <begin position="468"/>
        <end position="482"/>
    </location>
</feature>
<feature type="compositionally biased region" description="Basic and acidic residues" evidence="2">
    <location>
        <begin position="1139"/>
        <end position="1152"/>
    </location>
</feature>
<feature type="compositionally biased region" description="Low complexity" evidence="2">
    <location>
        <begin position="384"/>
        <end position="393"/>
    </location>
</feature>
<dbReference type="Proteomes" id="UP000261420">
    <property type="component" value="Unplaced"/>
</dbReference>
<feature type="compositionally biased region" description="Basic and acidic residues" evidence="2">
    <location>
        <begin position="1068"/>
        <end position="1081"/>
    </location>
</feature>
<dbReference type="GeneTree" id="ENSGT00390000015084"/>
<dbReference type="STRING" id="41447.ENSSDUP00000019733"/>
<dbReference type="OMA" id="HRMPRDD"/>
<feature type="region of interest" description="Disordered" evidence="2">
    <location>
        <begin position="690"/>
        <end position="832"/>
    </location>
</feature>
<accession>A0A3B4UMY9</accession>
<feature type="compositionally biased region" description="Basic and acidic residues" evidence="2">
    <location>
        <begin position="771"/>
        <end position="788"/>
    </location>
</feature>
<keyword evidence="1" id="KW-0175">Coiled coil</keyword>
<evidence type="ECO:0000256" key="2">
    <source>
        <dbReference type="SAM" id="MobiDB-lite"/>
    </source>
</evidence>
<proteinExistence type="predicted"/>
<feature type="compositionally biased region" description="Basic and acidic residues" evidence="2">
    <location>
        <begin position="690"/>
        <end position="761"/>
    </location>
</feature>
<evidence type="ECO:0000313" key="3">
    <source>
        <dbReference type="Ensembl" id="ENSSDUP00000019733.1"/>
    </source>
</evidence>
<feature type="compositionally biased region" description="Basic and acidic residues" evidence="2">
    <location>
        <begin position="305"/>
        <end position="325"/>
    </location>
</feature>
<protein>
    <submittedName>
        <fullName evidence="3">Centrosome and spindle pole associated protein 1</fullName>
    </submittedName>
</protein>
<reference evidence="3" key="2">
    <citation type="submission" date="2025-09" db="UniProtKB">
        <authorList>
            <consortium name="Ensembl"/>
        </authorList>
    </citation>
    <scope>IDENTIFICATION</scope>
</reference>
<name>A0A3B4UMY9_SERDU</name>
<sequence length="1152" mass="132530">MEMDDELENFIRERKARVAEDKASLDQDPPYMEIKAKPHRACGSTVKENIPPKSIAQGKEESCSVGLPLGVEYERKKQRLQHELRMDYRRYMAQKKHFDHAEPGPLIHFDNRRSVKHLLGDQTGVLPKQRPSSWRDAATLTEDNKGLQRALRLAEVKTLYPEEEEEQLSLTPRLHDRLGRPVDQDSEEEEYFKEELELMEGRRCRHMGIEASYPKRRTNKTDGREKRENPAGFAREGRRLRALTKNDDAEFATGLIIGAVDTDEALQRRKERYRQELQEQIAEQHRNKKREKDLELKVAATGANDPEKQPDRIRQFGLSRRKDPQVLEPSAAGESELSSRGPPHNEKIVVREREVPPPEQPHVAFQSPLLEYSSALGLGGGGLSPSSQPAAPSFSRAMDTPRIPLFHPHPPSTLNEAYRSPYGEPHHCYGTRNLLDPNMAYYGHLSVPGAGLPMSYWNVPPGGGVPSQFGNHSPHSQHSGSSFPEPPIQPSNEAATVDSQVRVFPSERSRATRERILSYRNALKEQDASRRGSSKLYNKIQEQQERRRLEEEERERYEAQMEADMKNHEPWGRGGGGAPLRDSTGNLIADLNQMHKLNEEAYSNPEQWQRRATAAMTARQAEHPDPSERVSGTVAECSIHDSRDRISGFTHVQTPQFARGNVFANQPTKHQLQEQDKYKAYLKQQIEEKMRKKAEEREQTRLEEEKEEKRLAEQRARIQREYEEEQERKKRKEMEQKAKNEELIQLAEQRKKEMDRKKKEAEEMENAALRRQYERERQARVEEVHREPSPPIPTLQKKHGLHQYTPRPPTVDSQHSTAPLSERSLSGLQSPPVPACRNQLRAAGDQRDVFSELSALRRQLRSEQKRLEGRLQQGDWEELDSPLSDRLRERPQVDVFDMARLRLQAPVRRPNSRNMEPRNLMRIHDSLQLKYTEGKSRLGSSEVPKLEDVGVTIKRRHDYRDPYHQLSSQRSTVQDDYFDLSPPQQNDYLRSVMGGSARGSLLESESAFIDPLGDAFPVPRTPEFEKTPHLSARERRRLAKQSQHLQERAASVGQHDDYSTHTGNRLQQEVEQRSEGRSRDRTSLLMALSRRGNTAGPVDLSDDDSFPPQFSLHNLNHQSSVETVATDPWMRPGTSDTLKCLDRPSRRERLVT</sequence>
<dbReference type="GO" id="GO:0000922">
    <property type="term" value="C:spindle pole"/>
    <property type="evidence" value="ECO:0007669"/>
    <property type="project" value="InterPro"/>
</dbReference>
<feature type="compositionally biased region" description="Basic and acidic residues" evidence="2">
    <location>
        <begin position="1022"/>
        <end position="1033"/>
    </location>
</feature>
<feature type="region of interest" description="Disordered" evidence="2">
    <location>
        <begin position="465"/>
        <end position="507"/>
    </location>
</feature>
<evidence type="ECO:0000256" key="1">
    <source>
        <dbReference type="SAM" id="Coils"/>
    </source>
</evidence>
<dbReference type="GO" id="GO:0032467">
    <property type="term" value="P:positive regulation of cytokinesis"/>
    <property type="evidence" value="ECO:0007669"/>
    <property type="project" value="InterPro"/>
</dbReference>
<feature type="region of interest" description="Disordered" evidence="2">
    <location>
        <begin position="1127"/>
        <end position="1152"/>
    </location>
</feature>
<feature type="compositionally biased region" description="Basic and acidic residues" evidence="2">
    <location>
        <begin position="542"/>
        <end position="556"/>
    </location>
</feature>
<reference evidence="3" key="1">
    <citation type="submission" date="2025-08" db="UniProtKB">
        <authorList>
            <consortium name="Ensembl"/>
        </authorList>
    </citation>
    <scope>IDENTIFICATION</scope>
</reference>
<dbReference type="InterPro" id="IPR026708">
    <property type="entry name" value="CSPP1"/>
</dbReference>
<dbReference type="PANTHER" id="PTHR21616:SF2">
    <property type="entry name" value="CENTROSOME AND SPINDLE POLE-ASSOCIATED PROTEIN 1"/>
    <property type="match status" value="1"/>
</dbReference>
<feature type="region of interest" description="Disordered" evidence="2">
    <location>
        <begin position="299"/>
        <end position="344"/>
    </location>
</feature>
<dbReference type="AlphaFoldDB" id="A0A3B4UMY9"/>
<organism evidence="3 4">
    <name type="scientific">Seriola dumerili</name>
    <name type="common">Greater amberjack</name>
    <name type="synonym">Caranx dumerili</name>
    <dbReference type="NCBI Taxonomy" id="41447"/>
    <lineage>
        <taxon>Eukaryota</taxon>
        <taxon>Metazoa</taxon>
        <taxon>Chordata</taxon>
        <taxon>Craniata</taxon>
        <taxon>Vertebrata</taxon>
        <taxon>Euteleostomi</taxon>
        <taxon>Actinopterygii</taxon>
        <taxon>Neopterygii</taxon>
        <taxon>Teleostei</taxon>
        <taxon>Neoteleostei</taxon>
        <taxon>Acanthomorphata</taxon>
        <taxon>Carangaria</taxon>
        <taxon>Carangiformes</taxon>
        <taxon>Carangidae</taxon>
        <taxon>Seriola</taxon>
    </lineage>
</organism>